<keyword evidence="9" id="KW-1185">Reference proteome</keyword>
<organism evidence="8 9">
    <name type="scientific">Diploscapter pachys</name>
    <dbReference type="NCBI Taxonomy" id="2018661"/>
    <lineage>
        <taxon>Eukaryota</taxon>
        <taxon>Metazoa</taxon>
        <taxon>Ecdysozoa</taxon>
        <taxon>Nematoda</taxon>
        <taxon>Chromadorea</taxon>
        <taxon>Rhabditida</taxon>
        <taxon>Rhabditina</taxon>
        <taxon>Rhabditomorpha</taxon>
        <taxon>Rhabditoidea</taxon>
        <taxon>Rhabditidae</taxon>
        <taxon>Diploscapter</taxon>
    </lineage>
</organism>
<evidence type="ECO:0000313" key="9">
    <source>
        <dbReference type="Proteomes" id="UP000218231"/>
    </source>
</evidence>
<name>A0A2A2KMV3_9BILA</name>
<comment type="subcellular location">
    <subcellularLocation>
        <location evidence="1">Membrane</location>
        <topology evidence="1">Single-pass membrane protein</topology>
    </subcellularLocation>
</comment>
<evidence type="ECO:0000256" key="1">
    <source>
        <dbReference type="ARBA" id="ARBA00004167"/>
    </source>
</evidence>
<evidence type="ECO:0000256" key="5">
    <source>
        <dbReference type="ARBA" id="ARBA00022679"/>
    </source>
</evidence>
<dbReference type="GO" id="GO:0015020">
    <property type="term" value="F:glucuronosyltransferase activity"/>
    <property type="evidence" value="ECO:0007669"/>
    <property type="project" value="UniProtKB-EC"/>
</dbReference>
<keyword evidence="5" id="KW-0808">Transferase</keyword>
<dbReference type="EMBL" id="LIAE01008159">
    <property type="protein sequence ID" value="PAV75208.1"/>
    <property type="molecule type" value="Genomic_DNA"/>
</dbReference>
<dbReference type="STRING" id="2018661.A0A2A2KMV3"/>
<dbReference type="Gene3D" id="3.40.50.2000">
    <property type="entry name" value="Glycogen Phosphorylase B"/>
    <property type="match status" value="1"/>
</dbReference>
<dbReference type="CDD" id="cd03784">
    <property type="entry name" value="GT1_Gtf-like"/>
    <property type="match status" value="1"/>
</dbReference>
<sequence>MEWLKDEKFDIAFPHMYSLCAVGLVKAANIPTWIWLNSGVILDYIAAIIGVPLTPSYVPPMHMQSTDEMSFYERAKSFVGHTINQFYWPMNMPVTETQIFREEVDPNFPNLLDLARECPLVMTGSNILYELPRPTLAKVVHIGGIGMQFKHAKPLTGEFAEIVDKAKGIFVFSFGSVAGAHEMPQHMKHAFLDAFREFPDYHIIMRYEADDLDEVKPTNLHLYKWMPQQDLLAHNKTVAIITHGGYNTIQESLAVGVPMITMPLFADQCKNSMMAKKRGFAVYLNKGNINKETVVEAMREVIDNPEYLQNVKRMSAMVKNAPLSPEQLLIRWTEFVAEFKTLDNLVGQTDFTRQMQVIQIPADKAKDE</sequence>
<reference evidence="8 9" key="1">
    <citation type="journal article" date="2017" name="Curr. Biol.">
        <title>Genome architecture and evolution of a unichromosomal asexual nematode.</title>
        <authorList>
            <person name="Fradin H."/>
            <person name="Zegar C."/>
            <person name="Gutwein M."/>
            <person name="Lucas J."/>
            <person name="Kovtun M."/>
            <person name="Corcoran D."/>
            <person name="Baugh L.R."/>
            <person name="Kiontke K."/>
            <person name="Gunsalus K."/>
            <person name="Fitch D.H."/>
            <person name="Piano F."/>
        </authorList>
    </citation>
    <scope>NUCLEOTIDE SEQUENCE [LARGE SCALE GENOMIC DNA]</scope>
    <source>
        <strain evidence="8">PF1309</strain>
    </source>
</reference>
<dbReference type="FunFam" id="3.40.50.2000:FF:000021">
    <property type="entry name" value="UDP-glucuronosyltransferase"/>
    <property type="match status" value="1"/>
</dbReference>
<dbReference type="AlphaFoldDB" id="A0A2A2KMV3"/>
<evidence type="ECO:0000256" key="7">
    <source>
        <dbReference type="ARBA" id="ARBA00047475"/>
    </source>
</evidence>
<dbReference type="InterPro" id="IPR050271">
    <property type="entry name" value="UDP-glycosyltransferase"/>
</dbReference>
<evidence type="ECO:0000256" key="3">
    <source>
        <dbReference type="ARBA" id="ARBA00012544"/>
    </source>
</evidence>
<keyword evidence="6" id="KW-0732">Signal</keyword>
<dbReference type="GO" id="GO:0016020">
    <property type="term" value="C:membrane"/>
    <property type="evidence" value="ECO:0007669"/>
    <property type="project" value="UniProtKB-SubCell"/>
</dbReference>
<proteinExistence type="inferred from homology"/>
<keyword evidence="4" id="KW-0328">Glycosyltransferase</keyword>
<accession>A0A2A2KMV3</accession>
<evidence type="ECO:0000256" key="2">
    <source>
        <dbReference type="ARBA" id="ARBA00009995"/>
    </source>
</evidence>
<evidence type="ECO:0000256" key="6">
    <source>
        <dbReference type="ARBA" id="ARBA00022729"/>
    </source>
</evidence>
<dbReference type="Proteomes" id="UP000218231">
    <property type="component" value="Unassembled WGS sequence"/>
</dbReference>
<protein>
    <recommendedName>
        <fullName evidence="3">glucuronosyltransferase</fullName>
        <ecNumber evidence="3">2.4.1.17</ecNumber>
    </recommendedName>
</protein>
<dbReference type="Pfam" id="PF00201">
    <property type="entry name" value="UDPGT"/>
    <property type="match status" value="1"/>
</dbReference>
<comment type="similarity">
    <text evidence="2">Belongs to the UDP-glycosyltransferase family.</text>
</comment>
<comment type="caution">
    <text evidence="8">The sequence shown here is derived from an EMBL/GenBank/DDBJ whole genome shotgun (WGS) entry which is preliminary data.</text>
</comment>
<comment type="catalytic activity">
    <reaction evidence="7">
        <text>glucuronate acceptor + UDP-alpha-D-glucuronate = acceptor beta-D-glucuronoside + UDP + H(+)</text>
        <dbReference type="Rhea" id="RHEA:21032"/>
        <dbReference type="ChEBI" id="CHEBI:15378"/>
        <dbReference type="ChEBI" id="CHEBI:58052"/>
        <dbReference type="ChEBI" id="CHEBI:58223"/>
        <dbReference type="ChEBI" id="CHEBI:132367"/>
        <dbReference type="ChEBI" id="CHEBI:132368"/>
        <dbReference type="EC" id="2.4.1.17"/>
    </reaction>
</comment>
<evidence type="ECO:0000256" key="4">
    <source>
        <dbReference type="ARBA" id="ARBA00022676"/>
    </source>
</evidence>
<dbReference type="EC" id="2.4.1.17" evidence="3"/>
<dbReference type="PANTHER" id="PTHR48043">
    <property type="entry name" value="EG:EG0003.4 PROTEIN-RELATED"/>
    <property type="match status" value="1"/>
</dbReference>
<dbReference type="SUPFAM" id="SSF53756">
    <property type="entry name" value="UDP-Glycosyltransferase/glycogen phosphorylase"/>
    <property type="match status" value="1"/>
</dbReference>
<dbReference type="InterPro" id="IPR002213">
    <property type="entry name" value="UDP_glucos_trans"/>
</dbReference>
<evidence type="ECO:0000313" key="8">
    <source>
        <dbReference type="EMBL" id="PAV75208.1"/>
    </source>
</evidence>
<gene>
    <name evidence="8" type="ORF">WR25_21968</name>
</gene>
<dbReference type="PANTHER" id="PTHR48043:SF145">
    <property type="entry name" value="FI06409P-RELATED"/>
    <property type="match status" value="1"/>
</dbReference>
<dbReference type="OrthoDB" id="5835829at2759"/>